<protein>
    <recommendedName>
        <fullName evidence="3">Lipocalin-like domain-containing protein</fullName>
    </recommendedName>
</protein>
<dbReference type="AlphaFoldDB" id="A0A4Q9FIQ4"/>
<comment type="caution">
    <text evidence="1">The sequence shown here is derived from an EMBL/GenBank/DDBJ whole genome shotgun (WGS) entry which is preliminary data.</text>
</comment>
<dbReference type="Proteomes" id="UP000292372">
    <property type="component" value="Unassembled WGS sequence"/>
</dbReference>
<dbReference type="RefSeq" id="WP_165454408.1">
    <property type="nucleotide sequence ID" value="NZ_BMEE01000007.1"/>
</dbReference>
<dbReference type="EMBL" id="SIRS01000007">
    <property type="protein sequence ID" value="TBN13143.1"/>
    <property type="molecule type" value="Genomic_DNA"/>
</dbReference>
<reference evidence="1 2" key="1">
    <citation type="journal article" date="2015" name="Int. J. Syst. Evol. Microbiol.">
        <title>Hyunsoonleella pacifica sp. nov., isolated from seawater of South Pacific Gyre.</title>
        <authorList>
            <person name="Gao X."/>
            <person name="Zhang Z."/>
            <person name="Dai X."/>
            <person name="Zhang X.H."/>
        </authorList>
    </citation>
    <scope>NUCLEOTIDE SEQUENCE [LARGE SCALE GENOMIC DNA]</scope>
    <source>
        <strain evidence="1 2">SW033</strain>
    </source>
</reference>
<name>A0A4Q9FIQ4_9FLAO</name>
<organism evidence="1 2">
    <name type="scientific">Hyunsoonleella pacifica</name>
    <dbReference type="NCBI Taxonomy" id="1080224"/>
    <lineage>
        <taxon>Bacteria</taxon>
        <taxon>Pseudomonadati</taxon>
        <taxon>Bacteroidota</taxon>
        <taxon>Flavobacteriia</taxon>
        <taxon>Flavobacteriales</taxon>
        <taxon>Flavobacteriaceae</taxon>
    </lineage>
</organism>
<keyword evidence="2" id="KW-1185">Reference proteome</keyword>
<sequence length="153" mass="17267">MKILCRCLTIVIMVATILSCSKDDNDITTMGFSPELLNGTWRISLFTDESSNRTSEFNGYEFTFNVEQETAIVSYNGASQSTLVEVFQQDIEGENMWVVYTDFDLDDLGNADLDDLVEDWLVTEVNSDATVISFRELYSNNTPEVLQLSKVSN</sequence>
<gene>
    <name evidence="1" type="ORF">EYD46_16745</name>
</gene>
<evidence type="ECO:0000313" key="2">
    <source>
        <dbReference type="Proteomes" id="UP000292372"/>
    </source>
</evidence>
<evidence type="ECO:0008006" key="3">
    <source>
        <dbReference type="Google" id="ProtNLM"/>
    </source>
</evidence>
<evidence type="ECO:0000313" key="1">
    <source>
        <dbReference type="EMBL" id="TBN13143.1"/>
    </source>
</evidence>
<dbReference type="PROSITE" id="PS51257">
    <property type="entry name" value="PROKAR_LIPOPROTEIN"/>
    <property type="match status" value="1"/>
</dbReference>
<proteinExistence type="predicted"/>
<accession>A0A4Q9FIQ4</accession>